<gene>
    <name evidence="1" type="ORF">P2T59_10525</name>
</gene>
<organism evidence="1 2">
    <name type="scientific">Parabacteroides distasonis</name>
    <dbReference type="NCBI Taxonomy" id="823"/>
    <lineage>
        <taxon>Bacteria</taxon>
        <taxon>Pseudomonadati</taxon>
        <taxon>Bacteroidota</taxon>
        <taxon>Bacteroidia</taxon>
        <taxon>Bacteroidales</taxon>
        <taxon>Tannerellaceae</taxon>
        <taxon>Parabacteroides</taxon>
    </lineage>
</organism>
<sequence length="279" mass="30427">MKSVALIAMSLGIFGASAQDKGRFEVYDFDNFKLHVYYTNDVMGDASYIVEGDRSLVAMEYPLFKENVAEFDAYLSRMDKPVEQIITDYHVGGSGDYPQAMAKGMPAFVKGPIYGGMMENFKRNFGKAMAELPTGESEEISFGSTRTWAGVTFKFSEGASSDFPAASILIGGKAYYTHWAPAKAHANRLQVSSPEAIDAELAEAERALASGAELFIGGHGGATNVDDLKFKIDYLKRMKQSLKENTTVDTFVNAMKKAYPGLSGEEGLGTLAEALYKQK</sequence>
<dbReference type="Proteomes" id="UP001221009">
    <property type="component" value="Chromosome"/>
</dbReference>
<protein>
    <recommendedName>
        <fullName evidence="3">MBL fold metallo-hydrolase</fullName>
    </recommendedName>
</protein>
<reference evidence="1" key="1">
    <citation type="submission" date="2023-03" db="EMBL/GenBank/DDBJ databases">
        <title>Parabacteroides distasonis, a bacteria resistant against UC.</title>
        <authorList>
            <person name="Dai W."/>
        </authorList>
    </citation>
    <scope>NUCLEOTIDE SEQUENCE</scope>
    <source>
        <strain evidence="1">F1-28</strain>
    </source>
</reference>
<dbReference type="RefSeq" id="WP_122144846.1">
    <property type="nucleotide sequence ID" value="NZ_CP120353.1"/>
</dbReference>
<dbReference type="EMBL" id="CP120353">
    <property type="protein sequence ID" value="WET66398.1"/>
    <property type="molecule type" value="Genomic_DNA"/>
</dbReference>
<dbReference type="Gene3D" id="3.60.15.10">
    <property type="entry name" value="Ribonuclease Z/Hydroxyacylglutathione hydrolase-like"/>
    <property type="match status" value="1"/>
</dbReference>
<accession>A0AAX3QXE0</accession>
<evidence type="ECO:0000313" key="1">
    <source>
        <dbReference type="EMBL" id="WET66398.1"/>
    </source>
</evidence>
<dbReference type="InterPro" id="IPR036866">
    <property type="entry name" value="RibonucZ/Hydroxyglut_hydro"/>
</dbReference>
<name>A0AAX3QXE0_PARDI</name>
<proteinExistence type="predicted"/>
<evidence type="ECO:0000313" key="2">
    <source>
        <dbReference type="Proteomes" id="UP001221009"/>
    </source>
</evidence>
<evidence type="ECO:0008006" key="3">
    <source>
        <dbReference type="Google" id="ProtNLM"/>
    </source>
</evidence>
<dbReference type="AlphaFoldDB" id="A0AAX3QXE0"/>